<evidence type="ECO:0000256" key="3">
    <source>
        <dbReference type="ARBA" id="ARBA00022676"/>
    </source>
</evidence>
<name>A0AAQ3Q1T3_9LILI</name>
<evidence type="ECO:0000259" key="8">
    <source>
        <dbReference type="Pfam" id="PF04577"/>
    </source>
</evidence>
<keyword evidence="7" id="KW-0472">Membrane</keyword>
<organism evidence="9 10">
    <name type="scientific">Canna indica</name>
    <name type="common">Indian-shot</name>
    <dbReference type="NCBI Taxonomy" id="4628"/>
    <lineage>
        <taxon>Eukaryota</taxon>
        <taxon>Viridiplantae</taxon>
        <taxon>Streptophyta</taxon>
        <taxon>Embryophyta</taxon>
        <taxon>Tracheophyta</taxon>
        <taxon>Spermatophyta</taxon>
        <taxon>Magnoliopsida</taxon>
        <taxon>Liliopsida</taxon>
        <taxon>Zingiberales</taxon>
        <taxon>Cannaceae</taxon>
        <taxon>Canna</taxon>
    </lineage>
</organism>
<feature type="region of interest" description="Disordered" evidence="6">
    <location>
        <begin position="54"/>
        <end position="78"/>
    </location>
</feature>
<dbReference type="InterPro" id="IPR049625">
    <property type="entry name" value="Glyco_transf_61_cat"/>
</dbReference>
<evidence type="ECO:0000256" key="7">
    <source>
        <dbReference type="SAM" id="Phobius"/>
    </source>
</evidence>
<dbReference type="AlphaFoldDB" id="A0AAQ3Q1T3"/>
<evidence type="ECO:0000256" key="1">
    <source>
        <dbReference type="ARBA" id="ARBA00004323"/>
    </source>
</evidence>
<dbReference type="GO" id="GO:0000139">
    <property type="term" value="C:Golgi membrane"/>
    <property type="evidence" value="ECO:0007669"/>
    <property type="project" value="UniProtKB-SubCell"/>
</dbReference>
<dbReference type="PANTHER" id="PTHR20961">
    <property type="entry name" value="GLYCOSYLTRANSFERASE"/>
    <property type="match status" value="1"/>
</dbReference>
<keyword evidence="3" id="KW-0328">Glycosyltransferase</keyword>
<evidence type="ECO:0000256" key="2">
    <source>
        <dbReference type="ARBA" id="ARBA00004881"/>
    </source>
</evidence>
<gene>
    <name evidence="9" type="ORF">Cni_G02067</name>
</gene>
<feature type="transmembrane region" description="Helical" evidence="7">
    <location>
        <begin position="16"/>
        <end position="34"/>
    </location>
</feature>
<dbReference type="Proteomes" id="UP001327560">
    <property type="component" value="Chromosome 1"/>
</dbReference>
<reference evidence="9 10" key="1">
    <citation type="submission" date="2023-10" db="EMBL/GenBank/DDBJ databases">
        <title>Chromosome-scale genome assembly provides insights into flower coloration mechanisms of Canna indica.</title>
        <authorList>
            <person name="Li C."/>
        </authorList>
    </citation>
    <scope>NUCLEOTIDE SEQUENCE [LARGE SCALE GENOMIC DNA]</scope>
    <source>
        <tissue evidence="9">Flower</tissue>
    </source>
</reference>
<keyword evidence="5" id="KW-0325">Glycoprotein</keyword>
<evidence type="ECO:0000313" key="10">
    <source>
        <dbReference type="Proteomes" id="UP001327560"/>
    </source>
</evidence>
<evidence type="ECO:0000256" key="6">
    <source>
        <dbReference type="SAM" id="MobiDB-lite"/>
    </source>
</evidence>
<keyword evidence="7" id="KW-0812">Transmembrane</keyword>
<protein>
    <recommendedName>
        <fullName evidence="8">Glycosyltransferase 61 catalytic domain-containing protein</fullName>
    </recommendedName>
</protein>
<comment type="subcellular location">
    <subcellularLocation>
        <location evidence="1">Golgi apparatus membrane</location>
        <topology evidence="1">Single-pass type II membrane protein</topology>
    </subcellularLocation>
</comment>
<feature type="compositionally biased region" description="Polar residues" evidence="6">
    <location>
        <begin position="54"/>
        <end position="69"/>
    </location>
</feature>
<accession>A0AAQ3Q1T3</accession>
<evidence type="ECO:0000256" key="5">
    <source>
        <dbReference type="ARBA" id="ARBA00023180"/>
    </source>
</evidence>
<keyword evidence="10" id="KW-1185">Reference proteome</keyword>
<dbReference type="InterPro" id="IPR007657">
    <property type="entry name" value="Glycosyltransferase_61"/>
</dbReference>
<evidence type="ECO:0000256" key="4">
    <source>
        <dbReference type="ARBA" id="ARBA00022679"/>
    </source>
</evidence>
<dbReference type="PANTHER" id="PTHR20961:SF144">
    <property type="entry name" value="OS01G0119100 PROTEIN"/>
    <property type="match status" value="1"/>
</dbReference>
<comment type="pathway">
    <text evidence="2">Glycan metabolism.</text>
</comment>
<sequence length="479" mass="54098">MAKDFKNFNRAKTQNYGVGLVAVFILLSLTYITMSRTNTMRISVATSQLSSVPNMNRSITSGDHSNGPQKDSLEGGILKPEKKPICDFSNRKSDFCEAEGDVRIIGKDTRMVYVSSSHDQFGHDGGGDSWTLKPYARKVAAASGAGVREVTLKLVNGYHGEDSLRCTVNYTVPAVVFAIGGWTGNFFHDFADVLAPLFQNAYPFNGEVQFLVANMIPSFINKYQPILKKLSRYEIIEYDKDDAIRCFKRVILGLRLSTAEDFQMNPSNSPHGYSMLDLASFVKSVYSLERLRPSRITAGAGGGVEPVKKPRLMLITRARTRRFMNAKEIVQMAEELGFEVVVSEANPDVAKFARIVNSCDVLMGVHGSALTNMVFLPTNGVVIQVVPWGNLDWIAEHYFKEPARQMKVNYIEYSINEEETTLSEMYPRDHAVFKDPKSLHRQGWNTYARIFLREQNVRLDLRRFRPFLERALQILREIN</sequence>
<evidence type="ECO:0000313" key="9">
    <source>
        <dbReference type="EMBL" id="WOK93370.1"/>
    </source>
</evidence>
<proteinExistence type="predicted"/>
<feature type="domain" description="Glycosyltransferase 61 catalytic" evidence="8">
    <location>
        <begin position="186"/>
        <end position="383"/>
    </location>
</feature>
<keyword evidence="4" id="KW-0808">Transferase</keyword>
<dbReference type="Pfam" id="PF04577">
    <property type="entry name" value="Glyco_transf_61"/>
    <property type="match status" value="1"/>
</dbReference>
<dbReference type="GO" id="GO:0016763">
    <property type="term" value="F:pentosyltransferase activity"/>
    <property type="evidence" value="ECO:0007669"/>
    <property type="project" value="UniProtKB-ARBA"/>
</dbReference>
<keyword evidence="7" id="KW-1133">Transmembrane helix</keyword>
<dbReference type="EMBL" id="CP136890">
    <property type="protein sequence ID" value="WOK93370.1"/>
    <property type="molecule type" value="Genomic_DNA"/>
</dbReference>